<name>A0AAE0BJ47_9CHLO</name>
<proteinExistence type="inferred from homology"/>
<evidence type="ECO:0000256" key="1">
    <source>
        <dbReference type="ARBA" id="ARBA00005350"/>
    </source>
</evidence>
<protein>
    <recommendedName>
        <fullName evidence="2">Phospholipid scramblase</fullName>
    </recommendedName>
</protein>
<evidence type="ECO:0000256" key="2">
    <source>
        <dbReference type="RuleBase" id="RU363116"/>
    </source>
</evidence>
<dbReference type="GO" id="GO:0017128">
    <property type="term" value="F:phospholipid scramblase activity"/>
    <property type="evidence" value="ECO:0007669"/>
    <property type="project" value="InterPro"/>
</dbReference>
<dbReference type="AlphaFoldDB" id="A0AAE0BJ47"/>
<comment type="similarity">
    <text evidence="1 2">Belongs to the phospholipid scramblase family.</text>
</comment>
<dbReference type="GO" id="GO:0005886">
    <property type="term" value="C:plasma membrane"/>
    <property type="evidence" value="ECO:0007669"/>
    <property type="project" value="TreeGrafter"/>
</dbReference>
<dbReference type="Pfam" id="PF03803">
    <property type="entry name" value="Scramblase"/>
    <property type="match status" value="1"/>
</dbReference>
<sequence length="198" mass="22311">MHRRLLRESSRCLRNLTQPLRTPFELQTALIPQFDGQIKDINSHGVSSAVSTWNPEYFHDYERRSTHHNANLFLSTQKRDYGKFSERSRAVARKSRATVSRQERSGAQEDSAVVNEQTPVAQGSFEEALAPILGHSAIAVTREIEWGGVIFGFEQANKYALRSLDGSIIGYLAEDDHSMMSTVSRQVLRGQRGFTATL</sequence>
<reference evidence="4 5" key="1">
    <citation type="journal article" date="2015" name="Genome Biol. Evol.">
        <title>Comparative Genomics of a Bacterivorous Green Alga Reveals Evolutionary Causalities and Consequences of Phago-Mixotrophic Mode of Nutrition.</title>
        <authorList>
            <person name="Burns J.A."/>
            <person name="Paasch A."/>
            <person name="Narechania A."/>
            <person name="Kim E."/>
        </authorList>
    </citation>
    <scope>NUCLEOTIDE SEQUENCE [LARGE SCALE GENOMIC DNA]</scope>
    <source>
        <strain evidence="4 5">PLY_AMNH</strain>
    </source>
</reference>
<accession>A0AAE0BJ47</accession>
<organism evidence="4 5">
    <name type="scientific">Cymbomonas tetramitiformis</name>
    <dbReference type="NCBI Taxonomy" id="36881"/>
    <lineage>
        <taxon>Eukaryota</taxon>
        <taxon>Viridiplantae</taxon>
        <taxon>Chlorophyta</taxon>
        <taxon>Pyramimonadophyceae</taxon>
        <taxon>Pyramimonadales</taxon>
        <taxon>Pyramimonadaceae</taxon>
        <taxon>Cymbomonas</taxon>
    </lineage>
</organism>
<dbReference type="InterPro" id="IPR005552">
    <property type="entry name" value="Scramblase"/>
</dbReference>
<dbReference type="PANTHER" id="PTHR23248:SF9">
    <property type="entry name" value="PHOSPHOLIPID SCRAMBLASE"/>
    <property type="match status" value="1"/>
</dbReference>
<dbReference type="PANTHER" id="PTHR23248">
    <property type="entry name" value="PHOSPHOLIPID SCRAMBLASE-RELATED"/>
    <property type="match status" value="1"/>
</dbReference>
<dbReference type="EMBL" id="LGRX02034943">
    <property type="protein sequence ID" value="KAK3236607.1"/>
    <property type="molecule type" value="Genomic_DNA"/>
</dbReference>
<gene>
    <name evidence="4" type="ORF">CYMTET_53260</name>
</gene>
<evidence type="ECO:0000313" key="5">
    <source>
        <dbReference type="Proteomes" id="UP001190700"/>
    </source>
</evidence>
<evidence type="ECO:0000313" key="4">
    <source>
        <dbReference type="EMBL" id="KAK3236607.1"/>
    </source>
</evidence>
<dbReference type="Proteomes" id="UP001190700">
    <property type="component" value="Unassembled WGS sequence"/>
</dbReference>
<evidence type="ECO:0000256" key="3">
    <source>
        <dbReference type="SAM" id="MobiDB-lite"/>
    </source>
</evidence>
<comment type="caution">
    <text evidence="4">The sequence shown here is derived from an EMBL/GenBank/DDBJ whole genome shotgun (WGS) entry which is preliminary data.</text>
</comment>
<keyword evidence="5" id="KW-1185">Reference proteome</keyword>
<feature type="region of interest" description="Disordered" evidence="3">
    <location>
        <begin position="92"/>
        <end position="113"/>
    </location>
</feature>